<dbReference type="SMART" id="SM00637">
    <property type="entry name" value="CBD_II"/>
    <property type="match status" value="1"/>
</dbReference>
<dbReference type="Gene3D" id="2.60.40.290">
    <property type="match status" value="1"/>
</dbReference>
<protein>
    <recommendedName>
        <fullName evidence="1">non-specific serine/threonine protein kinase</fullName>
        <ecNumber evidence="1">2.7.11.1</ecNumber>
    </recommendedName>
</protein>
<evidence type="ECO:0000256" key="5">
    <source>
        <dbReference type="ARBA" id="ARBA00022777"/>
    </source>
</evidence>
<evidence type="ECO:0000259" key="10">
    <source>
        <dbReference type="PROSITE" id="PS50011"/>
    </source>
</evidence>
<evidence type="ECO:0000256" key="8">
    <source>
        <dbReference type="SAM" id="MobiDB-lite"/>
    </source>
</evidence>
<dbReference type="InterPro" id="IPR008965">
    <property type="entry name" value="CBM2/CBM3_carb-bd_dom_sf"/>
</dbReference>
<dbReference type="PROSITE" id="PS51173">
    <property type="entry name" value="CBM2"/>
    <property type="match status" value="1"/>
</dbReference>
<keyword evidence="9" id="KW-0812">Transmembrane</keyword>
<dbReference type="Gene3D" id="1.10.510.10">
    <property type="entry name" value="Transferase(Phosphotransferase) domain 1"/>
    <property type="match status" value="1"/>
</dbReference>
<dbReference type="PROSITE" id="PS00107">
    <property type="entry name" value="PROTEIN_KINASE_ATP"/>
    <property type="match status" value="1"/>
</dbReference>
<organism evidence="12 13">
    <name type="scientific">Actinocatenispora comari</name>
    <dbReference type="NCBI Taxonomy" id="2807577"/>
    <lineage>
        <taxon>Bacteria</taxon>
        <taxon>Bacillati</taxon>
        <taxon>Actinomycetota</taxon>
        <taxon>Actinomycetes</taxon>
        <taxon>Micromonosporales</taxon>
        <taxon>Micromonosporaceae</taxon>
        <taxon>Actinocatenispora</taxon>
    </lineage>
</organism>
<feature type="domain" description="CBM2" evidence="11">
    <location>
        <begin position="429"/>
        <end position="536"/>
    </location>
</feature>
<keyword evidence="5" id="KW-0418">Kinase</keyword>
<feature type="binding site" evidence="7">
    <location>
        <position position="40"/>
    </location>
    <ligand>
        <name>ATP</name>
        <dbReference type="ChEBI" id="CHEBI:30616"/>
    </ligand>
</feature>
<dbReference type="PROSITE" id="PS50011">
    <property type="entry name" value="PROTEIN_KINASE_DOM"/>
    <property type="match status" value="1"/>
</dbReference>
<evidence type="ECO:0000256" key="4">
    <source>
        <dbReference type="ARBA" id="ARBA00022741"/>
    </source>
</evidence>
<dbReference type="InterPro" id="IPR001919">
    <property type="entry name" value="CBD2"/>
</dbReference>
<gene>
    <name evidence="12" type="ORF">NUM_68210</name>
</gene>
<dbReference type="GO" id="GO:0030247">
    <property type="term" value="F:polysaccharide binding"/>
    <property type="evidence" value="ECO:0007669"/>
    <property type="project" value="UniProtKB-UniRule"/>
</dbReference>
<dbReference type="SUPFAM" id="SSF49384">
    <property type="entry name" value="Carbohydrate-binding domain"/>
    <property type="match status" value="1"/>
</dbReference>
<reference evidence="13" key="1">
    <citation type="journal article" date="2021" name="Int. J. Syst. Evol. Microbiol.">
        <title>Actinocatenispora comari sp. nov., an endophytic actinomycete isolated from aerial parts of Comarum salesowianum.</title>
        <authorList>
            <person name="Oyunbileg N."/>
            <person name="Iizaka Y."/>
            <person name="Hamada M."/>
            <person name="Davaapurev B.O."/>
            <person name="Fukumoto A."/>
            <person name="Tsetseg B."/>
            <person name="Kato F."/>
            <person name="Tamura T."/>
            <person name="Batkhuu J."/>
            <person name="Anzai Y."/>
        </authorList>
    </citation>
    <scope>NUCLEOTIDE SEQUENCE [LARGE SCALE GENOMIC DNA]</scope>
    <source>
        <strain evidence="13">NUM-2625</strain>
    </source>
</reference>
<dbReference type="EMBL" id="BOPO01000148">
    <property type="protein sequence ID" value="GIL31567.1"/>
    <property type="molecule type" value="Genomic_DNA"/>
</dbReference>
<evidence type="ECO:0000313" key="13">
    <source>
        <dbReference type="Proteomes" id="UP000614996"/>
    </source>
</evidence>
<dbReference type="InterPro" id="IPR011009">
    <property type="entry name" value="Kinase-like_dom_sf"/>
</dbReference>
<feature type="transmembrane region" description="Helical" evidence="9">
    <location>
        <begin position="339"/>
        <end position="360"/>
    </location>
</feature>
<dbReference type="Pfam" id="PF00553">
    <property type="entry name" value="CBM_2"/>
    <property type="match status" value="1"/>
</dbReference>
<proteinExistence type="predicted"/>
<accession>A0A8J4ENK2</accession>
<dbReference type="GO" id="GO:0004553">
    <property type="term" value="F:hydrolase activity, hydrolyzing O-glycosyl compounds"/>
    <property type="evidence" value="ECO:0007669"/>
    <property type="project" value="InterPro"/>
</dbReference>
<dbReference type="PANTHER" id="PTHR43289">
    <property type="entry name" value="MITOGEN-ACTIVATED PROTEIN KINASE KINASE KINASE 20-RELATED"/>
    <property type="match status" value="1"/>
</dbReference>
<dbReference type="PANTHER" id="PTHR43289:SF6">
    <property type="entry name" value="SERINE_THREONINE-PROTEIN KINASE NEKL-3"/>
    <property type="match status" value="1"/>
</dbReference>
<dbReference type="InterPro" id="IPR000719">
    <property type="entry name" value="Prot_kinase_dom"/>
</dbReference>
<dbReference type="GO" id="GO:0005975">
    <property type="term" value="P:carbohydrate metabolic process"/>
    <property type="evidence" value="ECO:0007669"/>
    <property type="project" value="InterPro"/>
</dbReference>
<evidence type="ECO:0000259" key="11">
    <source>
        <dbReference type="PROSITE" id="PS51173"/>
    </source>
</evidence>
<dbReference type="InterPro" id="IPR017441">
    <property type="entry name" value="Protein_kinase_ATP_BS"/>
</dbReference>
<keyword evidence="4 7" id="KW-0547">Nucleotide-binding</keyword>
<dbReference type="CDD" id="cd14014">
    <property type="entry name" value="STKc_PknB_like"/>
    <property type="match status" value="1"/>
</dbReference>
<name>A0A8J4ENK2_9ACTN</name>
<dbReference type="Pfam" id="PF00069">
    <property type="entry name" value="Pkinase"/>
    <property type="match status" value="1"/>
</dbReference>
<evidence type="ECO:0000313" key="12">
    <source>
        <dbReference type="EMBL" id="GIL31567.1"/>
    </source>
</evidence>
<feature type="domain" description="Protein kinase" evidence="10">
    <location>
        <begin position="11"/>
        <end position="268"/>
    </location>
</feature>
<evidence type="ECO:0000256" key="7">
    <source>
        <dbReference type="PROSITE-ProRule" id="PRU10141"/>
    </source>
</evidence>
<keyword evidence="13" id="KW-1185">Reference proteome</keyword>
<feature type="region of interest" description="Disordered" evidence="8">
    <location>
        <begin position="367"/>
        <end position="428"/>
    </location>
</feature>
<dbReference type="AlphaFoldDB" id="A0A8J4ENK2"/>
<evidence type="ECO:0000256" key="3">
    <source>
        <dbReference type="ARBA" id="ARBA00022679"/>
    </source>
</evidence>
<keyword evidence="2" id="KW-0723">Serine/threonine-protein kinase</keyword>
<keyword evidence="6 7" id="KW-0067">ATP-binding</keyword>
<evidence type="ECO:0000256" key="2">
    <source>
        <dbReference type="ARBA" id="ARBA00022527"/>
    </source>
</evidence>
<evidence type="ECO:0000256" key="1">
    <source>
        <dbReference type="ARBA" id="ARBA00012513"/>
    </source>
</evidence>
<dbReference type="PROSITE" id="PS00109">
    <property type="entry name" value="PROTEIN_KINASE_TYR"/>
    <property type="match status" value="1"/>
</dbReference>
<dbReference type="Gene3D" id="3.30.200.20">
    <property type="entry name" value="Phosphorylase Kinase, domain 1"/>
    <property type="match status" value="1"/>
</dbReference>
<dbReference type="GO" id="GO:0005524">
    <property type="term" value="F:ATP binding"/>
    <property type="evidence" value="ECO:0007669"/>
    <property type="project" value="UniProtKB-UniRule"/>
</dbReference>
<comment type="caution">
    <text evidence="12">The sequence shown here is derived from an EMBL/GenBank/DDBJ whole genome shotgun (WGS) entry which is preliminary data.</text>
</comment>
<keyword evidence="9" id="KW-0472">Membrane</keyword>
<dbReference type="InterPro" id="IPR012291">
    <property type="entry name" value="CBM2_carb-bd_dom_sf"/>
</dbReference>
<dbReference type="Proteomes" id="UP000614996">
    <property type="component" value="Unassembled WGS sequence"/>
</dbReference>
<keyword evidence="9" id="KW-1133">Transmembrane helix</keyword>
<sequence>MRADTVLNGRYRLRRRLGAGGMSVVWQAYDRVLERQVAIKLLTGTAPDTARIRDEARAVARLTHPHIVNVFDCAESTGPDGTVLPFVVMEYVPGRSLADRLDDGPLPWPAAVTVAAQVADALAAAHAQGIVHRDVTAANVLLGETGAKVVDFGISAAIGDRDAPPGENSILGTPAYLSPERLAGLPVEPASDVYSLGVLLHVLLTGETPFGGDTTTDATEAHWYGPPAALPPIDGLPTEVDRLRRRCLAKRAKDRPTAAELAAEFTALAAADRQSAEPPAETVASPDGSAVAVASADGSTVAVASPDGSTVVASAVPAGDAEPGPFREHRRIGPLGRRVALVAAVVLVLAVAVGASVAVWPRDQHTGRAAPDVARPVTAASTGAATAPSAHSGTGSVSASPSRSTRPSATASTASPRPSGSAHRSASAEAAVAGDCTVDWSYRSRQEDGYTASVLVRSDRSRHGWTLTFRLPSGQRVTGGWNGRFDQDGTTVTVRSAGWNDDLTSQGVSIGFTAAVTDDDGPGRGFALDGTACRLV</sequence>
<feature type="compositionally biased region" description="Low complexity" evidence="8">
    <location>
        <begin position="378"/>
        <end position="428"/>
    </location>
</feature>
<evidence type="ECO:0000256" key="6">
    <source>
        <dbReference type="ARBA" id="ARBA00022840"/>
    </source>
</evidence>
<dbReference type="EC" id="2.7.11.1" evidence="1"/>
<dbReference type="InterPro" id="IPR008266">
    <property type="entry name" value="Tyr_kinase_AS"/>
</dbReference>
<dbReference type="SUPFAM" id="SSF56112">
    <property type="entry name" value="Protein kinase-like (PK-like)"/>
    <property type="match status" value="1"/>
</dbReference>
<dbReference type="GO" id="GO:0004674">
    <property type="term" value="F:protein serine/threonine kinase activity"/>
    <property type="evidence" value="ECO:0007669"/>
    <property type="project" value="UniProtKB-KW"/>
</dbReference>
<evidence type="ECO:0000256" key="9">
    <source>
        <dbReference type="SAM" id="Phobius"/>
    </source>
</evidence>
<keyword evidence="3" id="KW-0808">Transferase</keyword>